<keyword evidence="8 9" id="KW-0472">Membrane</keyword>
<dbReference type="RefSeq" id="WP_086987062.1">
    <property type="nucleotide sequence ID" value="NZ_FJNA01000003.1"/>
</dbReference>
<keyword evidence="5" id="KW-0808">Transferase</keyword>
<dbReference type="EMBL" id="FNQH01000005">
    <property type="protein sequence ID" value="SEA74680.1"/>
    <property type="molecule type" value="Genomic_DNA"/>
</dbReference>
<dbReference type="InterPro" id="IPR005467">
    <property type="entry name" value="His_kinase_dom"/>
</dbReference>
<dbReference type="Proteomes" id="UP000199042">
    <property type="component" value="Unassembled WGS sequence"/>
</dbReference>
<dbReference type="Gene3D" id="1.10.287.130">
    <property type="match status" value="1"/>
</dbReference>
<evidence type="ECO:0000256" key="2">
    <source>
        <dbReference type="ARBA" id="ARBA00004370"/>
    </source>
</evidence>
<evidence type="ECO:0000256" key="3">
    <source>
        <dbReference type="ARBA" id="ARBA00012438"/>
    </source>
</evidence>
<feature type="transmembrane region" description="Helical" evidence="9">
    <location>
        <begin position="141"/>
        <end position="159"/>
    </location>
</feature>
<dbReference type="AlphaFoldDB" id="A0AB38A259"/>
<gene>
    <name evidence="12" type="ORF">SAMN04488525_10554</name>
</gene>
<dbReference type="PROSITE" id="PS50109">
    <property type="entry name" value="HIS_KIN"/>
    <property type="match status" value="1"/>
</dbReference>
<evidence type="ECO:0000259" key="11">
    <source>
        <dbReference type="PROSITE" id="PS50885"/>
    </source>
</evidence>
<dbReference type="SUPFAM" id="SSF55874">
    <property type="entry name" value="ATPase domain of HSP90 chaperone/DNA topoisomerase II/histidine kinase"/>
    <property type="match status" value="1"/>
</dbReference>
<evidence type="ECO:0000256" key="5">
    <source>
        <dbReference type="ARBA" id="ARBA00022679"/>
    </source>
</evidence>
<dbReference type="InterPro" id="IPR003661">
    <property type="entry name" value="HisK_dim/P_dom"/>
</dbReference>
<comment type="catalytic activity">
    <reaction evidence="1">
        <text>ATP + protein L-histidine = ADP + protein N-phospho-L-histidine.</text>
        <dbReference type="EC" id="2.7.13.3"/>
    </reaction>
</comment>
<evidence type="ECO:0000256" key="9">
    <source>
        <dbReference type="SAM" id="Phobius"/>
    </source>
</evidence>
<keyword evidence="6 12" id="KW-0418">Kinase</keyword>
<dbReference type="FunFam" id="3.30.565.10:FF:000006">
    <property type="entry name" value="Sensor histidine kinase WalK"/>
    <property type="match status" value="1"/>
</dbReference>
<dbReference type="Gene3D" id="6.10.340.10">
    <property type="match status" value="1"/>
</dbReference>
<dbReference type="InterPro" id="IPR003594">
    <property type="entry name" value="HATPase_dom"/>
</dbReference>
<accession>A0AB38A259</accession>
<evidence type="ECO:0000256" key="1">
    <source>
        <dbReference type="ARBA" id="ARBA00000085"/>
    </source>
</evidence>
<protein>
    <recommendedName>
        <fullName evidence="3">histidine kinase</fullName>
        <ecNumber evidence="3">2.7.13.3</ecNumber>
    </recommendedName>
</protein>
<keyword evidence="9" id="KW-0812">Transmembrane</keyword>
<dbReference type="GO" id="GO:0004721">
    <property type="term" value="F:phosphoprotein phosphatase activity"/>
    <property type="evidence" value="ECO:0007669"/>
    <property type="project" value="TreeGrafter"/>
</dbReference>
<dbReference type="PANTHER" id="PTHR45453:SF1">
    <property type="entry name" value="PHOSPHATE REGULON SENSOR PROTEIN PHOR"/>
    <property type="match status" value="1"/>
</dbReference>
<dbReference type="Pfam" id="PF02518">
    <property type="entry name" value="HATPase_c"/>
    <property type="match status" value="1"/>
</dbReference>
<dbReference type="PROSITE" id="PS50885">
    <property type="entry name" value="HAMP"/>
    <property type="match status" value="1"/>
</dbReference>
<reference evidence="12 13" key="1">
    <citation type="submission" date="2016-10" db="EMBL/GenBank/DDBJ databases">
        <authorList>
            <person name="Varghese N."/>
            <person name="Submissions S."/>
        </authorList>
    </citation>
    <scope>NUCLEOTIDE SEQUENCE [LARGE SCALE GENOMIC DNA]</scope>
    <source>
        <strain evidence="12 13">DSM 14526</strain>
    </source>
</reference>
<keyword evidence="9" id="KW-1133">Transmembrane helix</keyword>
<feature type="transmembrane region" description="Helical" evidence="9">
    <location>
        <begin position="20"/>
        <end position="38"/>
    </location>
</feature>
<evidence type="ECO:0000256" key="6">
    <source>
        <dbReference type="ARBA" id="ARBA00022777"/>
    </source>
</evidence>
<feature type="domain" description="HAMP" evidence="11">
    <location>
        <begin position="164"/>
        <end position="217"/>
    </location>
</feature>
<evidence type="ECO:0000259" key="10">
    <source>
        <dbReference type="PROSITE" id="PS50109"/>
    </source>
</evidence>
<dbReference type="InterPro" id="IPR004358">
    <property type="entry name" value="Sig_transdc_His_kin-like_C"/>
</dbReference>
<name>A0AB38A259_9LACT</name>
<dbReference type="SMART" id="SM00387">
    <property type="entry name" value="HATPase_c"/>
    <property type="match status" value="1"/>
</dbReference>
<dbReference type="EC" id="2.7.13.3" evidence="3"/>
<evidence type="ECO:0000313" key="13">
    <source>
        <dbReference type="Proteomes" id="UP000199042"/>
    </source>
</evidence>
<evidence type="ECO:0000256" key="7">
    <source>
        <dbReference type="ARBA" id="ARBA00023012"/>
    </source>
</evidence>
<comment type="caution">
    <text evidence="12">The sequence shown here is derived from an EMBL/GenBank/DDBJ whole genome shotgun (WGS) entry which is preliminary data.</text>
</comment>
<dbReference type="GO" id="GO:0005886">
    <property type="term" value="C:plasma membrane"/>
    <property type="evidence" value="ECO:0007669"/>
    <property type="project" value="TreeGrafter"/>
</dbReference>
<dbReference type="FunFam" id="1.10.287.130:FF:000001">
    <property type="entry name" value="Two-component sensor histidine kinase"/>
    <property type="match status" value="1"/>
</dbReference>
<dbReference type="Gene3D" id="3.30.565.10">
    <property type="entry name" value="Histidine kinase-like ATPase, C-terminal domain"/>
    <property type="match status" value="1"/>
</dbReference>
<dbReference type="InterPro" id="IPR036890">
    <property type="entry name" value="HATPase_C_sf"/>
</dbReference>
<evidence type="ECO:0000313" key="12">
    <source>
        <dbReference type="EMBL" id="SEA74680.1"/>
    </source>
</evidence>
<keyword evidence="4" id="KW-0597">Phosphoprotein</keyword>
<keyword evidence="13" id="KW-1185">Reference proteome</keyword>
<comment type="subcellular location">
    <subcellularLocation>
        <location evidence="2">Membrane</location>
    </subcellularLocation>
</comment>
<dbReference type="GO" id="GO:0000155">
    <property type="term" value="F:phosphorelay sensor kinase activity"/>
    <property type="evidence" value="ECO:0007669"/>
    <property type="project" value="InterPro"/>
</dbReference>
<keyword evidence="7" id="KW-0902">Two-component regulatory system</keyword>
<dbReference type="PRINTS" id="PR00344">
    <property type="entry name" value="BCTRLSENSOR"/>
</dbReference>
<dbReference type="PANTHER" id="PTHR45453">
    <property type="entry name" value="PHOSPHATE REGULON SENSOR PROTEIN PHOR"/>
    <property type="match status" value="1"/>
</dbReference>
<feature type="domain" description="Histidine kinase" evidence="10">
    <location>
        <begin position="232"/>
        <end position="446"/>
    </location>
</feature>
<dbReference type="SMART" id="SM00388">
    <property type="entry name" value="HisKA"/>
    <property type="match status" value="1"/>
</dbReference>
<dbReference type="CDD" id="cd00082">
    <property type="entry name" value="HisKA"/>
    <property type="match status" value="1"/>
</dbReference>
<proteinExistence type="predicted"/>
<dbReference type="InterPro" id="IPR050351">
    <property type="entry name" value="BphY/WalK/GraS-like"/>
</dbReference>
<evidence type="ECO:0000256" key="4">
    <source>
        <dbReference type="ARBA" id="ARBA00022553"/>
    </source>
</evidence>
<dbReference type="Pfam" id="PF00512">
    <property type="entry name" value="HisKA"/>
    <property type="match status" value="1"/>
</dbReference>
<dbReference type="SUPFAM" id="SSF47384">
    <property type="entry name" value="Homodimeric domain of signal transducing histidine kinase"/>
    <property type="match status" value="1"/>
</dbReference>
<evidence type="ECO:0000256" key="8">
    <source>
        <dbReference type="ARBA" id="ARBA00023136"/>
    </source>
</evidence>
<dbReference type="InterPro" id="IPR036097">
    <property type="entry name" value="HisK_dim/P_sf"/>
</dbReference>
<dbReference type="InterPro" id="IPR003660">
    <property type="entry name" value="HAMP_dom"/>
</dbReference>
<dbReference type="GO" id="GO:0016036">
    <property type="term" value="P:cellular response to phosphate starvation"/>
    <property type="evidence" value="ECO:0007669"/>
    <property type="project" value="TreeGrafter"/>
</dbReference>
<sequence length="449" mass="51499">MMKTKSLNKQLFQRSMQLLVLFLVIIGFLQTSLIYLYTENQREMEVETYLEALQQTPDLLGEEELLAKEASEIAEDFASDANIVFYASSGEKQIIHTNRLFLKNKETAAYTEPVYYEGKEIGTIEIIYSIHESVELMLTQLIIYVIASIVILVLAWRFYGRMLRKTLAPLDSVIASVSEVSVDNLDQPIVIANAQADIAKLVDSTNELKVRLRDSFQIIEENQHKLQQFVSDASHELKTPLTTIQGYSEILLRGKLDNPEKIRYSLESMLDQTKRLTYIVNELLELSKLDRKVQMGKDELNLNDVLQDLYPLLTMIQEGRELKLTIGEIPNVMMNRKKIEQVILNIVQNAIFHSDPKTPIMIRTYQENEKVVMAVTDYGEGIAEKHLPLIFDRFYRVDTDRSRESGGTGLGLAICQDIMHAHNGEIDVQSMIGEETTFFIWFPEMKESV</sequence>
<organism evidence="12 13">
    <name type="scientific">Trichococcus collinsii</name>
    <dbReference type="NCBI Taxonomy" id="157076"/>
    <lineage>
        <taxon>Bacteria</taxon>
        <taxon>Bacillati</taxon>
        <taxon>Bacillota</taxon>
        <taxon>Bacilli</taxon>
        <taxon>Lactobacillales</taxon>
        <taxon>Carnobacteriaceae</taxon>
        <taxon>Trichococcus</taxon>
    </lineage>
</organism>